<dbReference type="PANTHER" id="PTHR37031">
    <property type="entry name" value="METALLOPHOSPHATASE BINDING DOMAIN PROTEIN"/>
    <property type="match status" value="1"/>
</dbReference>
<evidence type="ECO:0000313" key="2">
    <source>
        <dbReference type="EMBL" id="MDR6238449.1"/>
    </source>
</evidence>
<sequence length="546" mass="62119">MAKKITYPVALHDIAIMGKPSAWTRSWVIKPLSSGYYSLLVFPEGLVSMDTVFRNDFEAAAGEQAPYRYEFTVPEVYRGFKSWKWMAIKWNDSLDEGMLESGELKKPALSELLLNQRGSISGNFELQLDNSKPKVVAWSCNQPFADGENGEAILNTHTEEIFEWYRKHVQAYHPDNIWALGDTAYSDGCSSTNFIEAYYDNTPSLGSERGKLELARAYRRMYRAHWSFAPLQETMRNYPHICVWDDHEIRDGWGSEANDFEKGNRAILEQAQKVANEYILNNGPRVRKPSNKTGTDSEPDAHQAYIDGQMAVFVFDGRSSRKYEDPTGKVISEEQLGDFESFCEEASRNKRVKFLIMGCAVPFINLKDFIEKAASKSPKPVTDLAAGIRDDVRDSWLSPGNVEQFKRLLNVLRKFHRQSPSVQIVNVSGDIHVANLFAFQPMGFSRALYQVTTSALTNREHPSEMLNELVQVGTETFSEELGLVTRIWPTISDPNFLTIEPEGENLKLVLKVFDTELEEGAPREMESLKDQTYFVGMHRHAFSHLV</sequence>
<accession>A0AAE4BPX1</accession>
<dbReference type="Proteomes" id="UP001185092">
    <property type="component" value="Unassembled WGS sequence"/>
</dbReference>
<evidence type="ECO:0000313" key="3">
    <source>
        <dbReference type="Proteomes" id="UP001185092"/>
    </source>
</evidence>
<feature type="domain" description="PhoD-like phosphatase metallophosphatase" evidence="1">
    <location>
        <begin position="159"/>
        <end position="441"/>
    </location>
</feature>
<dbReference type="InterPro" id="IPR018946">
    <property type="entry name" value="PhoD-like_MPP"/>
</dbReference>
<dbReference type="EMBL" id="JAVDQD010000002">
    <property type="protein sequence ID" value="MDR6238449.1"/>
    <property type="molecule type" value="Genomic_DNA"/>
</dbReference>
<evidence type="ECO:0000259" key="1">
    <source>
        <dbReference type="Pfam" id="PF09423"/>
    </source>
</evidence>
<dbReference type="AlphaFoldDB" id="A0AAE4BPX1"/>
<name>A0AAE4BPX1_9BACT</name>
<organism evidence="2 3">
    <name type="scientific">Aureibacter tunicatorum</name>
    <dbReference type="NCBI Taxonomy" id="866807"/>
    <lineage>
        <taxon>Bacteria</taxon>
        <taxon>Pseudomonadati</taxon>
        <taxon>Bacteroidota</taxon>
        <taxon>Cytophagia</taxon>
        <taxon>Cytophagales</taxon>
        <taxon>Persicobacteraceae</taxon>
        <taxon>Aureibacter</taxon>
    </lineage>
</organism>
<dbReference type="RefSeq" id="WP_309937961.1">
    <property type="nucleotide sequence ID" value="NZ_AP025305.1"/>
</dbReference>
<dbReference type="InterPro" id="IPR029052">
    <property type="entry name" value="Metallo-depent_PP-like"/>
</dbReference>
<gene>
    <name evidence="2" type="ORF">HNQ88_001486</name>
</gene>
<dbReference type="Pfam" id="PF09423">
    <property type="entry name" value="PhoD"/>
    <property type="match status" value="1"/>
</dbReference>
<comment type="caution">
    <text evidence="2">The sequence shown here is derived from an EMBL/GenBank/DDBJ whole genome shotgun (WGS) entry which is preliminary data.</text>
</comment>
<dbReference type="Gene3D" id="3.60.21.70">
    <property type="entry name" value="PhoD-like phosphatase"/>
    <property type="match status" value="1"/>
</dbReference>
<dbReference type="SUPFAM" id="SSF56300">
    <property type="entry name" value="Metallo-dependent phosphatases"/>
    <property type="match status" value="1"/>
</dbReference>
<proteinExistence type="predicted"/>
<keyword evidence="3" id="KW-1185">Reference proteome</keyword>
<dbReference type="PANTHER" id="PTHR37031:SF2">
    <property type="entry name" value="PHOD-LIKE PHOSPHATASE METALLOPHOSPHATASE DOMAIN-CONTAINING PROTEIN"/>
    <property type="match status" value="1"/>
</dbReference>
<dbReference type="InterPro" id="IPR038607">
    <property type="entry name" value="PhoD-like_sf"/>
</dbReference>
<protein>
    <recommendedName>
        <fullName evidence="1">PhoD-like phosphatase metallophosphatase domain-containing protein</fullName>
    </recommendedName>
</protein>
<reference evidence="2" key="1">
    <citation type="submission" date="2023-07" db="EMBL/GenBank/DDBJ databases">
        <title>Genomic Encyclopedia of Type Strains, Phase IV (KMG-IV): sequencing the most valuable type-strain genomes for metagenomic binning, comparative biology and taxonomic classification.</title>
        <authorList>
            <person name="Goeker M."/>
        </authorList>
    </citation>
    <scope>NUCLEOTIDE SEQUENCE</scope>
    <source>
        <strain evidence="2">DSM 26174</strain>
    </source>
</reference>